<dbReference type="Proteomes" id="UP001372338">
    <property type="component" value="Unassembled WGS sequence"/>
</dbReference>
<proteinExistence type="predicted"/>
<protein>
    <submittedName>
        <fullName evidence="2">Uncharacterized protein</fullName>
    </submittedName>
</protein>
<sequence length="174" mass="19575">MDKDDIVKTHCKVSVPPLPPATARRSISSKKKAEEAEAEAANDDLRFSTTSSSSCPCSSPLLPHLHGHLRFGNNLNDEWFSFFLLFHISRCFPSLSLRVWDSDGEFLLIEAALHLPRWLNLDTADHRVFIHNGDLHIIPKHRLQNPTLLDSLKSLIDFGSESKAPESVQRAVKN</sequence>
<evidence type="ECO:0000256" key="1">
    <source>
        <dbReference type="SAM" id="MobiDB-lite"/>
    </source>
</evidence>
<gene>
    <name evidence="2" type="ORF">RIF29_19287</name>
</gene>
<dbReference type="InterPro" id="IPR010770">
    <property type="entry name" value="Ecd"/>
</dbReference>
<comment type="caution">
    <text evidence="2">The sequence shown here is derived from an EMBL/GenBank/DDBJ whole genome shotgun (WGS) entry which is preliminary data.</text>
</comment>
<feature type="region of interest" description="Disordered" evidence="1">
    <location>
        <begin position="1"/>
        <end position="48"/>
    </location>
</feature>
<dbReference type="GO" id="GO:0005634">
    <property type="term" value="C:nucleus"/>
    <property type="evidence" value="ECO:0007669"/>
    <property type="project" value="TreeGrafter"/>
</dbReference>
<organism evidence="2 3">
    <name type="scientific">Crotalaria pallida</name>
    <name type="common">Smooth rattlebox</name>
    <name type="synonym">Crotalaria striata</name>
    <dbReference type="NCBI Taxonomy" id="3830"/>
    <lineage>
        <taxon>Eukaryota</taxon>
        <taxon>Viridiplantae</taxon>
        <taxon>Streptophyta</taxon>
        <taxon>Embryophyta</taxon>
        <taxon>Tracheophyta</taxon>
        <taxon>Spermatophyta</taxon>
        <taxon>Magnoliopsida</taxon>
        <taxon>eudicotyledons</taxon>
        <taxon>Gunneridae</taxon>
        <taxon>Pentapetalae</taxon>
        <taxon>rosids</taxon>
        <taxon>fabids</taxon>
        <taxon>Fabales</taxon>
        <taxon>Fabaceae</taxon>
        <taxon>Papilionoideae</taxon>
        <taxon>50 kb inversion clade</taxon>
        <taxon>genistoids sensu lato</taxon>
        <taxon>core genistoids</taxon>
        <taxon>Crotalarieae</taxon>
        <taxon>Crotalaria</taxon>
    </lineage>
</organism>
<keyword evidence="3" id="KW-1185">Reference proteome</keyword>
<reference evidence="2 3" key="1">
    <citation type="submission" date="2024-01" db="EMBL/GenBank/DDBJ databases">
        <title>The genomes of 5 underutilized Papilionoideae crops provide insights into root nodulation and disease resistanc.</title>
        <authorList>
            <person name="Yuan L."/>
        </authorList>
    </citation>
    <scope>NUCLEOTIDE SEQUENCE [LARGE SCALE GENOMIC DNA]</scope>
    <source>
        <strain evidence="2">ZHUSHIDOU_FW_LH</strain>
        <tissue evidence="2">Leaf</tissue>
    </source>
</reference>
<dbReference type="Pfam" id="PF07093">
    <property type="entry name" value="SGT1"/>
    <property type="match status" value="1"/>
</dbReference>
<evidence type="ECO:0000313" key="2">
    <source>
        <dbReference type="EMBL" id="KAK7266638.1"/>
    </source>
</evidence>
<name>A0AAN9F339_CROPI</name>
<dbReference type="EMBL" id="JAYWIO010000004">
    <property type="protein sequence ID" value="KAK7266638.1"/>
    <property type="molecule type" value="Genomic_DNA"/>
</dbReference>
<dbReference type="PANTHER" id="PTHR13060:SF0">
    <property type="entry name" value="PROTEIN ECDYSONELESS HOMOLOG"/>
    <property type="match status" value="1"/>
</dbReference>
<dbReference type="PANTHER" id="PTHR13060">
    <property type="entry name" value="SGT1 PROTEIN HSGT1 SUPPRESSOR OF GCR2"/>
    <property type="match status" value="1"/>
</dbReference>
<dbReference type="AlphaFoldDB" id="A0AAN9F339"/>
<accession>A0AAN9F339</accession>
<evidence type="ECO:0000313" key="3">
    <source>
        <dbReference type="Proteomes" id="UP001372338"/>
    </source>
</evidence>